<proteinExistence type="predicted"/>
<dbReference type="OrthoDB" id="3087112at2759"/>
<keyword evidence="2" id="KW-1185">Reference proteome</keyword>
<sequence>MPDRHHEAILYLGPGGTRGIHHRILKISVVLCFRRMVYSIFTMSLEGPKETRGSRVLPHLFLSSKALLQCIPVSFEAPEETRDSRVRVLELLYIFCFGEQIP</sequence>
<organism evidence="1 2">
    <name type="scientific">Laccaria amethystina LaAM-08-1</name>
    <dbReference type="NCBI Taxonomy" id="1095629"/>
    <lineage>
        <taxon>Eukaryota</taxon>
        <taxon>Fungi</taxon>
        <taxon>Dikarya</taxon>
        <taxon>Basidiomycota</taxon>
        <taxon>Agaricomycotina</taxon>
        <taxon>Agaricomycetes</taxon>
        <taxon>Agaricomycetidae</taxon>
        <taxon>Agaricales</taxon>
        <taxon>Agaricineae</taxon>
        <taxon>Hydnangiaceae</taxon>
        <taxon>Laccaria</taxon>
    </lineage>
</organism>
<evidence type="ECO:0000313" key="1">
    <source>
        <dbReference type="EMBL" id="KIJ89674.1"/>
    </source>
</evidence>
<dbReference type="AlphaFoldDB" id="A0A0C9WGL9"/>
<dbReference type="EMBL" id="KN839517">
    <property type="protein sequence ID" value="KIJ89674.1"/>
    <property type="molecule type" value="Genomic_DNA"/>
</dbReference>
<accession>A0A0C9WGL9</accession>
<protein>
    <submittedName>
        <fullName evidence="1">Uncharacterized protein</fullName>
    </submittedName>
</protein>
<dbReference type="HOGENOM" id="CLU_2360039_0_0_1"/>
<name>A0A0C9WGL9_9AGAR</name>
<evidence type="ECO:0000313" key="2">
    <source>
        <dbReference type="Proteomes" id="UP000054477"/>
    </source>
</evidence>
<reference evidence="2" key="2">
    <citation type="submission" date="2015-01" db="EMBL/GenBank/DDBJ databases">
        <title>Evolutionary Origins and Diversification of the Mycorrhizal Mutualists.</title>
        <authorList>
            <consortium name="DOE Joint Genome Institute"/>
            <consortium name="Mycorrhizal Genomics Consortium"/>
            <person name="Kohler A."/>
            <person name="Kuo A."/>
            <person name="Nagy L.G."/>
            <person name="Floudas D."/>
            <person name="Copeland A."/>
            <person name="Barry K.W."/>
            <person name="Cichocki N."/>
            <person name="Veneault-Fourrey C."/>
            <person name="LaButti K."/>
            <person name="Lindquist E.A."/>
            <person name="Lipzen A."/>
            <person name="Lundell T."/>
            <person name="Morin E."/>
            <person name="Murat C."/>
            <person name="Riley R."/>
            <person name="Ohm R."/>
            <person name="Sun H."/>
            <person name="Tunlid A."/>
            <person name="Henrissat B."/>
            <person name="Grigoriev I.V."/>
            <person name="Hibbett D.S."/>
            <person name="Martin F."/>
        </authorList>
    </citation>
    <scope>NUCLEOTIDE SEQUENCE [LARGE SCALE GENOMIC DNA]</scope>
    <source>
        <strain evidence="2">LaAM-08-1</strain>
    </source>
</reference>
<reference evidence="1 2" key="1">
    <citation type="submission" date="2014-04" db="EMBL/GenBank/DDBJ databases">
        <authorList>
            <consortium name="DOE Joint Genome Institute"/>
            <person name="Kuo A."/>
            <person name="Kohler A."/>
            <person name="Nagy L.G."/>
            <person name="Floudas D."/>
            <person name="Copeland A."/>
            <person name="Barry K.W."/>
            <person name="Cichocki N."/>
            <person name="Veneault-Fourrey C."/>
            <person name="LaButti K."/>
            <person name="Lindquist E.A."/>
            <person name="Lipzen A."/>
            <person name="Lundell T."/>
            <person name="Morin E."/>
            <person name="Murat C."/>
            <person name="Sun H."/>
            <person name="Tunlid A."/>
            <person name="Henrissat B."/>
            <person name="Grigoriev I.V."/>
            <person name="Hibbett D.S."/>
            <person name="Martin F."/>
            <person name="Nordberg H.P."/>
            <person name="Cantor M.N."/>
            <person name="Hua S.X."/>
        </authorList>
    </citation>
    <scope>NUCLEOTIDE SEQUENCE [LARGE SCALE GENOMIC DNA]</scope>
    <source>
        <strain evidence="1 2">LaAM-08-1</strain>
    </source>
</reference>
<dbReference type="Proteomes" id="UP000054477">
    <property type="component" value="Unassembled WGS sequence"/>
</dbReference>
<gene>
    <name evidence="1" type="ORF">K443DRAFT_117677</name>
</gene>